<dbReference type="RefSeq" id="WP_119983899.1">
    <property type="nucleotide sequence ID" value="NZ_CP032489.1"/>
</dbReference>
<dbReference type="Pfam" id="PF00122">
    <property type="entry name" value="E1-E2_ATPase"/>
    <property type="match status" value="1"/>
</dbReference>
<dbReference type="SUPFAM" id="SSF55008">
    <property type="entry name" value="HMA, heavy metal-associated domain"/>
    <property type="match status" value="1"/>
</dbReference>
<dbReference type="KEGG" id="ark:D6B99_00140"/>
<dbReference type="Pfam" id="PF00403">
    <property type="entry name" value="HMA"/>
    <property type="match status" value="1"/>
</dbReference>
<feature type="transmembrane region" description="Helical" evidence="10">
    <location>
        <begin position="89"/>
        <end position="108"/>
    </location>
</feature>
<dbReference type="InterPro" id="IPR008250">
    <property type="entry name" value="ATPase_P-typ_transduc_dom_A_sf"/>
</dbReference>
<feature type="transmembrane region" description="Helical" evidence="10">
    <location>
        <begin position="366"/>
        <end position="390"/>
    </location>
</feature>
<evidence type="ECO:0000256" key="8">
    <source>
        <dbReference type="ARBA" id="ARBA00022989"/>
    </source>
</evidence>
<dbReference type="PANTHER" id="PTHR43520:SF8">
    <property type="entry name" value="P-TYPE CU(+) TRANSPORTER"/>
    <property type="match status" value="1"/>
</dbReference>
<comment type="subcellular location">
    <subcellularLocation>
        <location evidence="10">Cell membrane</location>
    </subcellularLocation>
    <subcellularLocation>
        <location evidence="1">Endomembrane system</location>
        <topology evidence="1">Multi-pass membrane protein</topology>
    </subcellularLocation>
</comment>
<dbReference type="Gene3D" id="3.40.50.1000">
    <property type="entry name" value="HAD superfamily/HAD-like"/>
    <property type="match status" value="1"/>
</dbReference>
<dbReference type="NCBIfam" id="TIGR01494">
    <property type="entry name" value="ATPase_P-type"/>
    <property type="match status" value="1"/>
</dbReference>
<dbReference type="PRINTS" id="PR00943">
    <property type="entry name" value="CUATPASE"/>
</dbReference>
<feature type="domain" description="HMA" evidence="11">
    <location>
        <begin position="3"/>
        <end position="67"/>
    </location>
</feature>
<proteinExistence type="inferred from homology"/>
<dbReference type="GO" id="GO:0012505">
    <property type="term" value="C:endomembrane system"/>
    <property type="evidence" value="ECO:0007669"/>
    <property type="project" value="UniProtKB-SubCell"/>
</dbReference>
<evidence type="ECO:0000259" key="11">
    <source>
        <dbReference type="PROSITE" id="PS50846"/>
    </source>
</evidence>
<dbReference type="InterPro" id="IPR036412">
    <property type="entry name" value="HAD-like_sf"/>
</dbReference>
<dbReference type="Gene3D" id="2.70.150.10">
    <property type="entry name" value="Calcium-transporting ATPase, cytoplasmic transduction domain A"/>
    <property type="match status" value="1"/>
</dbReference>
<dbReference type="PANTHER" id="PTHR43520">
    <property type="entry name" value="ATP7, ISOFORM B"/>
    <property type="match status" value="1"/>
</dbReference>
<protein>
    <submittedName>
        <fullName evidence="12">Cadmium-translocating P-type ATPase</fullName>
        <ecNumber evidence="12">3.6.3.3</ecNumber>
    </submittedName>
</protein>
<gene>
    <name evidence="12" type="primary">cadA</name>
    <name evidence="12" type="ORF">D6B99_00140</name>
</gene>
<dbReference type="InterPro" id="IPR018303">
    <property type="entry name" value="ATPase_P-typ_P_site"/>
</dbReference>
<dbReference type="GO" id="GO:0005524">
    <property type="term" value="F:ATP binding"/>
    <property type="evidence" value="ECO:0007669"/>
    <property type="project" value="UniProtKB-UniRule"/>
</dbReference>
<keyword evidence="4 10" id="KW-0479">Metal-binding</keyword>
<evidence type="ECO:0000256" key="5">
    <source>
        <dbReference type="ARBA" id="ARBA00022741"/>
    </source>
</evidence>
<dbReference type="InterPro" id="IPR001757">
    <property type="entry name" value="P_typ_ATPase"/>
</dbReference>
<feature type="transmembrane region" description="Helical" evidence="10">
    <location>
        <begin position="331"/>
        <end position="354"/>
    </location>
</feature>
<dbReference type="SUPFAM" id="SSF81665">
    <property type="entry name" value="Calcium ATPase, transmembrane domain M"/>
    <property type="match status" value="1"/>
</dbReference>
<feature type="transmembrane region" description="Helical" evidence="10">
    <location>
        <begin position="173"/>
        <end position="192"/>
    </location>
</feature>
<dbReference type="NCBIfam" id="TIGR01512">
    <property type="entry name" value="ATPase-IB2_Cd"/>
    <property type="match status" value="1"/>
</dbReference>
<dbReference type="InterPro" id="IPR023298">
    <property type="entry name" value="ATPase_P-typ_TM_dom_sf"/>
</dbReference>
<dbReference type="InterPro" id="IPR023299">
    <property type="entry name" value="ATPase_P-typ_cyto_dom_N"/>
</dbReference>
<feature type="transmembrane region" description="Helical" evidence="10">
    <location>
        <begin position="658"/>
        <end position="677"/>
    </location>
</feature>
<keyword evidence="5 10" id="KW-0547">Nucleotide-binding</keyword>
<dbReference type="EMBL" id="CP032489">
    <property type="protein sequence ID" value="AYD46164.1"/>
    <property type="molecule type" value="Genomic_DNA"/>
</dbReference>
<dbReference type="SUPFAM" id="SSF81653">
    <property type="entry name" value="Calcium ATPase, transduction domain A"/>
    <property type="match status" value="1"/>
</dbReference>
<dbReference type="PROSITE" id="PS50846">
    <property type="entry name" value="HMA_2"/>
    <property type="match status" value="1"/>
</dbReference>
<evidence type="ECO:0000256" key="4">
    <source>
        <dbReference type="ARBA" id="ARBA00022723"/>
    </source>
</evidence>
<dbReference type="Proteomes" id="UP000266118">
    <property type="component" value="Chromosome"/>
</dbReference>
<keyword evidence="10" id="KW-1003">Cell membrane</keyword>
<dbReference type="InterPro" id="IPR006121">
    <property type="entry name" value="HMA_dom"/>
</dbReference>
<evidence type="ECO:0000256" key="1">
    <source>
        <dbReference type="ARBA" id="ARBA00004127"/>
    </source>
</evidence>
<keyword evidence="12" id="KW-0378">Hydrolase</keyword>
<dbReference type="GO" id="GO:0005507">
    <property type="term" value="F:copper ion binding"/>
    <property type="evidence" value="ECO:0007669"/>
    <property type="project" value="TreeGrafter"/>
</dbReference>
<dbReference type="GO" id="GO:0005886">
    <property type="term" value="C:plasma membrane"/>
    <property type="evidence" value="ECO:0007669"/>
    <property type="project" value="UniProtKB-SubCell"/>
</dbReference>
<dbReference type="GO" id="GO:0043682">
    <property type="term" value="F:P-type divalent copper transporter activity"/>
    <property type="evidence" value="ECO:0007669"/>
    <property type="project" value="TreeGrafter"/>
</dbReference>
<evidence type="ECO:0000256" key="3">
    <source>
        <dbReference type="ARBA" id="ARBA00022692"/>
    </source>
</evidence>
<dbReference type="EC" id="3.6.3.3" evidence="12"/>
<accession>A0A386HL94</accession>
<dbReference type="GO" id="GO:0055070">
    <property type="term" value="P:copper ion homeostasis"/>
    <property type="evidence" value="ECO:0007669"/>
    <property type="project" value="TreeGrafter"/>
</dbReference>
<evidence type="ECO:0000313" key="12">
    <source>
        <dbReference type="EMBL" id="AYD46164.1"/>
    </source>
</evidence>
<keyword evidence="8 10" id="KW-1133">Transmembrane helix</keyword>
<dbReference type="InterPro" id="IPR027256">
    <property type="entry name" value="P-typ_ATPase_IB"/>
</dbReference>
<dbReference type="PRINTS" id="PR00119">
    <property type="entry name" value="CATATPASE"/>
</dbReference>
<dbReference type="Gene3D" id="3.40.1110.10">
    <property type="entry name" value="Calcium-transporting ATPase, cytoplasmic domain N"/>
    <property type="match status" value="1"/>
</dbReference>
<sequence length="706" mass="77470">MDETIDWKVEGMSCTNCALSVEKLLKSKGAQNVSVNFIGGEVSFNKPDNTSLLSIEKEINQLGYHVANSSTEVKSQQVKKLFKNHLQRFLFCLIFTIPLWLHMFIHATILMNEWWQLALTIPVFIVGMDFFGKSGWRSLRKGVPNMNVLVAVGAIASFGYSLYGTFSGNPESFMFYETTATIITLVFMGNWLEDRSVQQTRAALNSLVVSQKIQANMIVYGENHEEHILPVDSKSLKTGDLILIKSGEYVPMDCKILSGSASVDESILTGESLPIEKTQGNNLIGSSIVTDGNVKAYVTAVGKETVLQSILKMVKEAQAEKPPMQQLADKISAIFIPTVLGIAVLCFLGNYFVADYSFSTSLLRSVAVLVIACPCAMGLATPAAIAVGLGRAAKHGILFKNARSLEVFKDIRQIVFDKTGTLTTGEFSISNFSVIGNVSEDDFKRIIFSMEKFSNHPIAKTITKNWKTSHTYIWKKIEEIKGIGLKAEDKDGNIFWAASYKKAKGLTPELSHNIYLIKNDLLLGWIDVQDKIRPEVQDVVNQLHRSGLKTILLSGDSEQKCTAIAKQIGIDVFYAEQTPEQKLEKITALNADLPTAMVGDGINDAPALAKATIGISLSDASQIAIQSAQVILMNDGLKSLPLALGLGKHTYSTIKQNLFWAFAYNIVAIPVACFGLLSPSFAALAMGFSDIILGFNSIRLRWKNVS</sequence>
<keyword evidence="3 10" id="KW-0812">Transmembrane</keyword>
<reference evidence="12 13" key="1">
    <citation type="submission" date="2018-09" db="EMBL/GenBank/DDBJ databases">
        <title>Arachidicoccus sp. nov., a bacterium isolated from soil.</title>
        <authorList>
            <person name="Weon H.-Y."/>
            <person name="Kwon S.-W."/>
            <person name="Lee S.A."/>
        </authorList>
    </citation>
    <scope>NUCLEOTIDE SEQUENCE [LARGE SCALE GENOMIC DNA]</scope>
    <source>
        <strain evidence="12 13">KIS59-12</strain>
    </source>
</reference>
<name>A0A386HL94_9BACT</name>
<dbReference type="InterPro" id="IPR023214">
    <property type="entry name" value="HAD_sf"/>
</dbReference>
<comment type="similarity">
    <text evidence="2 10">Belongs to the cation transport ATPase (P-type) (TC 3.A.3) family. Type IB subfamily.</text>
</comment>
<keyword evidence="7" id="KW-1278">Translocase</keyword>
<feature type="transmembrane region" description="Helical" evidence="10">
    <location>
        <begin position="114"/>
        <end position="131"/>
    </location>
</feature>
<evidence type="ECO:0000256" key="10">
    <source>
        <dbReference type="RuleBase" id="RU362081"/>
    </source>
</evidence>
<keyword evidence="13" id="KW-1185">Reference proteome</keyword>
<keyword evidence="6 10" id="KW-0067">ATP-binding</keyword>
<feature type="transmembrane region" description="Helical" evidence="10">
    <location>
        <begin position="143"/>
        <end position="161"/>
    </location>
</feature>
<dbReference type="CDD" id="cd00371">
    <property type="entry name" value="HMA"/>
    <property type="match status" value="1"/>
</dbReference>
<dbReference type="PROSITE" id="PS01047">
    <property type="entry name" value="HMA_1"/>
    <property type="match status" value="1"/>
</dbReference>
<organism evidence="12 13">
    <name type="scientific">Arachidicoccus soli</name>
    <dbReference type="NCBI Taxonomy" id="2341117"/>
    <lineage>
        <taxon>Bacteria</taxon>
        <taxon>Pseudomonadati</taxon>
        <taxon>Bacteroidota</taxon>
        <taxon>Chitinophagia</taxon>
        <taxon>Chitinophagales</taxon>
        <taxon>Chitinophagaceae</taxon>
        <taxon>Arachidicoccus</taxon>
    </lineage>
</organism>
<dbReference type="OrthoDB" id="614385at2"/>
<keyword evidence="9 10" id="KW-0472">Membrane</keyword>
<dbReference type="PROSITE" id="PS00154">
    <property type="entry name" value="ATPASE_E1_E2"/>
    <property type="match status" value="1"/>
</dbReference>
<evidence type="ECO:0000313" key="13">
    <source>
        <dbReference type="Proteomes" id="UP000266118"/>
    </source>
</evidence>
<dbReference type="NCBIfam" id="TIGR01525">
    <property type="entry name" value="ATPase-IB_hvy"/>
    <property type="match status" value="1"/>
</dbReference>
<evidence type="ECO:0000256" key="2">
    <source>
        <dbReference type="ARBA" id="ARBA00006024"/>
    </source>
</evidence>
<dbReference type="Gene3D" id="3.30.70.100">
    <property type="match status" value="1"/>
</dbReference>
<dbReference type="InterPro" id="IPR036163">
    <property type="entry name" value="HMA_dom_sf"/>
</dbReference>
<evidence type="ECO:0000256" key="7">
    <source>
        <dbReference type="ARBA" id="ARBA00022967"/>
    </source>
</evidence>
<dbReference type="InterPro" id="IPR017969">
    <property type="entry name" value="Heavy-metal-associated_CS"/>
</dbReference>
<evidence type="ECO:0000256" key="6">
    <source>
        <dbReference type="ARBA" id="ARBA00022840"/>
    </source>
</evidence>
<evidence type="ECO:0000256" key="9">
    <source>
        <dbReference type="ARBA" id="ARBA00023136"/>
    </source>
</evidence>
<dbReference type="InterPro" id="IPR059000">
    <property type="entry name" value="ATPase_P-type_domA"/>
</dbReference>
<dbReference type="GO" id="GO:0016887">
    <property type="term" value="F:ATP hydrolysis activity"/>
    <property type="evidence" value="ECO:0007669"/>
    <property type="project" value="InterPro"/>
</dbReference>
<dbReference type="SUPFAM" id="SSF56784">
    <property type="entry name" value="HAD-like"/>
    <property type="match status" value="1"/>
</dbReference>
<dbReference type="NCBIfam" id="TIGR01511">
    <property type="entry name" value="ATPase-IB1_Cu"/>
    <property type="match status" value="1"/>
</dbReference>
<dbReference type="Pfam" id="PF00702">
    <property type="entry name" value="Hydrolase"/>
    <property type="match status" value="1"/>
</dbReference>
<dbReference type="AlphaFoldDB" id="A0A386HL94"/>